<dbReference type="Proteomes" id="UP001085076">
    <property type="component" value="Miscellaneous, Linkage group lg09"/>
</dbReference>
<sequence>MRKSDGLTASLNPERRKLHEGEASRTVGKKRKAPDNAMGMDRKTTAETANSHTVSAAVDDFIVEEVRKLRNIIEVTITKGFAGIRPHDKVKQEMAAMMAPDLIWKVQPFEDDRVDRMLLHCPSEELAKKIESMKEIEFPGFSVRCDPCTAATNATGKADGELQWITAKGLPIFCQRRDTLERLLKPVGDLAYMAKGGAFYAGQCRAVVRIRRGKMLTTTINYNVLNEKFIVKIQLDRGETPLPWDPSPEKTAAQATSQMKDGDTSTPANEKTVGSSVKTQRSKKDATADETEKKNKEKVEMLPSYPPSDENEMDETNTEFEDQVIREIELEMENMWNAPLE</sequence>
<name>A0A9D5H4J4_9LILI</name>
<reference evidence="2" key="1">
    <citation type="submission" date="2021-03" db="EMBL/GenBank/DDBJ databases">
        <authorList>
            <person name="Li Z."/>
            <person name="Yang C."/>
        </authorList>
    </citation>
    <scope>NUCLEOTIDE SEQUENCE</scope>
    <source>
        <strain evidence="2">Dzin_1.0</strain>
        <tissue evidence="2">Leaf</tissue>
    </source>
</reference>
<proteinExistence type="predicted"/>
<feature type="region of interest" description="Disordered" evidence="1">
    <location>
        <begin position="1"/>
        <end position="50"/>
    </location>
</feature>
<comment type="caution">
    <text evidence="2">The sequence shown here is derived from an EMBL/GenBank/DDBJ whole genome shotgun (WGS) entry which is preliminary data.</text>
</comment>
<organism evidence="2 3">
    <name type="scientific">Dioscorea zingiberensis</name>
    <dbReference type="NCBI Taxonomy" id="325984"/>
    <lineage>
        <taxon>Eukaryota</taxon>
        <taxon>Viridiplantae</taxon>
        <taxon>Streptophyta</taxon>
        <taxon>Embryophyta</taxon>
        <taxon>Tracheophyta</taxon>
        <taxon>Spermatophyta</taxon>
        <taxon>Magnoliopsida</taxon>
        <taxon>Liliopsida</taxon>
        <taxon>Dioscoreales</taxon>
        <taxon>Dioscoreaceae</taxon>
        <taxon>Dioscorea</taxon>
    </lineage>
</organism>
<keyword evidence="3" id="KW-1185">Reference proteome</keyword>
<gene>
    <name evidence="2" type="ORF">J5N97_028066</name>
</gene>
<feature type="compositionally biased region" description="Basic and acidic residues" evidence="1">
    <location>
        <begin position="13"/>
        <end position="23"/>
    </location>
</feature>
<evidence type="ECO:0000313" key="2">
    <source>
        <dbReference type="EMBL" id="KAJ0962944.1"/>
    </source>
</evidence>
<dbReference type="EMBL" id="JAGGNH010000009">
    <property type="protein sequence ID" value="KAJ0962944.1"/>
    <property type="molecule type" value="Genomic_DNA"/>
</dbReference>
<evidence type="ECO:0000313" key="3">
    <source>
        <dbReference type="Proteomes" id="UP001085076"/>
    </source>
</evidence>
<accession>A0A9D5H4J4</accession>
<reference evidence="2" key="2">
    <citation type="journal article" date="2022" name="Hortic Res">
        <title>The genome of Dioscorea zingiberensis sheds light on the biosynthesis, origin and evolution of the medicinally important diosgenin saponins.</title>
        <authorList>
            <person name="Li Y."/>
            <person name="Tan C."/>
            <person name="Li Z."/>
            <person name="Guo J."/>
            <person name="Li S."/>
            <person name="Chen X."/>
            <person name="Wang C."/>
            <person name="Dai X."/>
            <person name="Yang H."/>
            <person name="Song W."/>
            <person name="Hou L."/>
            <person name="Xu J."/>
            <person name="Tong Z."/>
            <person name="Xu A."/>
            <person name="Yuan X."/>
            <person name="Wang W."/>
            <person name="Yang Q."/>
            <person name="Chen L."/>
            <person name="Sun Z."/>
            <person name="Wang K."/>
            <person name="Pan B."/>
            <person name="Chen J."/>
            <person name="Bao Y."/>
            <person name="Liu F."/>
            <person name="Qi X."/>
            <person name="Gang D.R."/>
            <person name="Wen J."/>
            <person name="Li J."/>
        </authorList>
    </citation>
    <scope>NUCLEOTIDE SEQUENCE</scope>
    <source>
        <strain evidence="2">Dzin_1.0</strain>
    </source>
</reference>
<protein>
    <submittedName>
        <fullName evidence="2">Uncharacterized protein</fullName>
    </submittedName>
</protein>
<feature type="compositionally biased region" description="Basic and acidic residues" evidence="1">
    <location>
        <begin position="282"/>
        <end position="300"/>
    </location>
</feature>
<dbReference type="AlphaFoldDB" id="A0A9D5H4J4"/>
<feature type="region of interest" description="Disordered" evidence="1">
    <location>
        <begin position="240"/>
        <end position="317"/>
    </location>
</feature>
<evidence type="ECO:0000256" key="1">
    <source>
        <dbReference type="SAM" id="MobiDB-lite"/>
    </source>
</evidence>
<feature type="compositionally biased region" description="Polar residues" evidence="1">
    <location>
        <begin position="253"/>
        <end position="279"/>
    </location>
</feature>